<proteinExistence type="predicted"/>
<feature type="region of interest" description="Disordered" evidence="1">
    <location>
        <begin position="87"/>
        <end position="112"/>
    </location>
</feature>
<evidence type="ECO:0000256" key="1">
    <source>
        <dbReference type="SAM" id="MobiDB-lite"/>
    </source>
</evidence>
<feature type="region of interest" description="Disordered" evidence="1">
    <location>
        <begin position="1"/>
        <end position="22"/>
    </location>
</feature>
<feature type="compositionally biased region" description="Basic residues" evidence="1">
    <location>
        <begin position="93"/>
        <end position="111"/>
    </location>
</feature>
<dbReference type="AlphaFoldDB" id="A0A8R7TT43"/>
<dbReference type="EnsemblPlants" id="TuG1812G0300001197.01.T01">
    <property type="protein sequence ID" value="TuG1812G0300001197.01.T01"/>
    <property type="gene ID" value="TuG1812G0300001197.01"/>
</dbReference>
<evidence type="ECO:0000313" key="2">
    <source>
        <dbReference type="EnsemblPlants" id="TuG1812G0300001197.01.T01"/>
    </source>
</evidence>
<name>A0A8R7TT43_TRIUA</name>
<feature type="compositionally biased region" description="Pro residues" evidence="1">
    <location>
        <begin position="1"/>
        <end position="12"/>
    </location>
</feature>
<dbReference type="Proteomes" id="UP000015106">
    <property type="component" value="Chromosome 3"/>
</dbReference>
<evidence type="ECO:0000313" key="3">
    <source>
        <dbReference type="Proteomes" id="UP000015106"/>
    </source>
</evidence>
<keyword evidence="3" id="KW-1185">Reference proteome</keyword>
<reference evidence="3" key="1">
    <citation type="journal article" date="2013" name="Nature">
        <title>Draft genome of the wheat A-genome progenitor Triticum urartu.</title>
        <authorList>
            <person name="Ling H.Q."/>
            <person name="Zhao S."/>
            <person name="Liu D."/>
            <person name="Wang J."/>
            <person name="Sun H."/>
            <person name="Zhang C."/>
            <person name="Fan H."/>
            <person name="Li D."/>
            <person name="Dong L."/>
            <person name="Tao Y."/>
            <person name="Gao C."/>
            <person name="Wu H."/>
            <person name="Li Y."/>
            <person name="Cui Y."/>
            <person name="Guo X."/>
            <person name="Zheng S."/>
            <person name="Wang B."/>
            <person name="Yu K."/>
            <person name="Liang Q."/>
            <person name="Yang W."/>
            <person name="Lou X."/>
            <person name="Chen J."/>
            <person name="Feng M."/>
            <person name="Jian J."/>
            <person name="Zhang X."/>
            <person name="Luo G."/>
            <person name="Jiang Y."/>
            <person name="Liu J."/>
            <person name="Wang Z."/>
            <person name="Sha Y."/>
            <person name="Zhang B."/>
            <person name="Wu H."/>
            <person name="Tang D."/>
            <person name="Shen Q."/>
            <person name="Xue P."/>
            <person name="Zou S."/>
            <person name="Wang X."/>
            <person name="Liu X."/>
            <person name="Wang F."/>
            <person name="Yang Y."/>
            <person name="An X."/>
            <person name="Dong Z."/>
            <person name="Zhang K."/>
            <person name="Zhang X."/>
            <person name="Luo M.C."/>
            <person name="Dvorak J."/>
            <person name="Tong Y."/>
            <person name="Wang J."/>
            <person name="Yang H."/>
            <person name="Li Z."/>
            <person name="Wang D."/>
            <person name="Zhang A."/>
            <person name="Wang J."/>
        </authorList>
    </citation>
    <scope>NUCLEOTIDE SEQUENCE</scope>
    <source>
        <strain evidence="3">cv. G1812</strain>
    </source>
</reference>
<organism evidence="2 3">
    <name type="scientific">Triticum urartu</name>
    <name type="common">Red wild einkorn</name>
    <name type="synonym">Crithodium urartu</name>
    <dbReference type="NCBI Taxonomy" id="4572"/>
    <lineage>
        <taxon>Eukaryota</taxon>
        <taxon>Viridiplantae</taxon>
        <taxon>Streptophyta</taxon>
        <taxon>Embryophyta</taxon>
        <taxon>Tracheophyta</taxon>
        <taxon>Spermatophyta</taxon>
        <taxon>Magnoliopsida</taxon>
        <taxon>Liliopsida</taxon>
        <taxon>Poales</taxon>
        <taxon>Poaceae</taxon>
        <taxon>BOP clade</taxon>
        <taxon>Pooideae</taxon>
        <taxon>Triticodae</taxon>
        <taxon>Triticeae</taxon>
        <taxon>Triticinae</taxon>
        <taxon>Triticum</taxon>
    </lineage>
</organism>
<protein>
    <submittedName>
        <fullName evidence="2">Uncharacterized protein</fullName>
    </submittedName>
</protein>
<sequence>MTSPSTPSPTPNPRSESQAPGPRLLVGGVAIRGLWLRAVGDLRRVGDADPQRGGRRALDGVDVARLRRRPSVLQRGGHRARHLRPVVPPQRDARRRRVHGGRVRRRRAKVQHQRDPQRVLLLQVWGVHAAP</sequence>
<accession>A0A8R7TT43</accession>
<reference evidence="2" key="3">
    <citation type="submission" date="2022-06" db="UniProtKB">
        <authorList>
            <consortium name="EnsemblPlants"/>
        </authorList>
    </citation>
    <scope>IDENTIFICATION</scope>
</reference>
<reference evidence="2" key="2">
    <citation type="submission" date="2018-03" db="EMBL/GenBank/DDBJ databases">
        <title>The Triticum urartu genome reveals the dynamic nature of wheat genome evolution.</title>
        <authorList>
            <person name="Ling H."/>
            <person name="Ma B."/>
            <person name="Shi X."/>
            <person name="Liu H."/>
            <person name="Dong L."/>
            <person name="Sun H."/>
            <person name="Cao Y."/>
            <person name="Gao Q."/>
            <person name="Zheng S."/>
            <person name="Li Y."/>
            <person name="Yu Y."/>
            <person name="Du H."/>
            <person name="Qi M."/>
            <person name="Li Y."/>
            <person name="Yu H."/>
            <person name="Cui Y."/>
            <person name="Wang N."/>
            <person name="Chen C."/>
            <person name="Wu H."/>
            <person name="Zhao Y."/>
            <person name="Zhang J."/>
            <person name="Li Y."/>
            <person name="Zhou W."/>
            <person name="Zhang B."/>
            <person name="Hu W."/>
            <person name="Eijk M."/>
            <person name="Tang J."/>
            <person name="Witsenboer H."/>
            <person name="Zhao S."/>
            <person name="Li Z."/>
            <person name="Zhang A."/>
            <person name="Wang D."/>
            <person name="Liang C."/>
        </authorList>
    </citation>
    <scope>NUCLEOTIDE SEQUENCE [LARGE SCALE GENOMIC DNA]</scope>
    <source>
        <strain evidence="2">cv. G1812</strain>
    </source>
</reference>
<dbReference type="Gramene" id="TuG1812G0300001197.01.T01">
    <property type="protein sequence ID" value="TuG1812G0300001197.01.T01"/>
    <property type="gene ID" value="TuG1812G0300001197.01"/>
</dbReference>